<dbReference type="Proteomes" id="UP000027946">
    <property type="component" value="Unassembled WGS sequence"/>
</dbReference>
<evidence type="ECO:0000313" key="2">
    <source>
        <dbReference type="Proteomes" id="UP000027946"/>
    </source>
</evidence>
<reference evidence="1 2" key="1">
    <citation type="submission" date="2014-03" db="EMBL/GenBank/DDBJ databases">
        <title>Genome sequence of Clostridium litorale W6, DSM 5388.</title>
        <authorList>
            <person name="Poehlein A."/>
            <person name="Jagirdar A."/>
            <person name="Khonsari B."/>
            <person name="Chibani C.M."/>
            <person name="Gutierrez Gutierrez D.A."/>
            <person name="Davydova E."/>
            <person name="Alghaithi H.S."/>
            <person name="Nair K.P."/>
            <person name="Dhamotharan K."/>
            <person name="Chandran L."/>
            <person name="G W."/>
            <person name="Daniel R."/>
        </authorList>
    </citation>
    <scope>NUCLEOTIDE SEQUENCE [LARGE SCALE GENOMIC DNA]</scope>
    <source>
        <strain evidence="1 2">W6</strain>
    </source>
</reference>
<dbReference type="STRING" id="1121324.CLIT_11c01370"/>
<comment type="caution">
    <text evidence="1">The sequence shown here is derived from an EMBL/GenBank/DDBJ whole genome shotgun (WGS) entry which is preliminary data.</text>
</comment>
<proteinExistence type="predicted"/>
<sequence>MGMKSMLIWALEDNKSCGFYENMGGKKVKKKVIEIGGKDLNEVGYGWEDLKEIEWLADNHL</sequence>
<gene>
    <name evidence="1" type="ORF">CLIT_11c01370</name>
</gene>
<dbReference type="Gene3D" id="3.40.630.30">
    <property type="match status" value="1"/>
</dbReference>
<name>A0A069REE5_PEPLI</name>
<dbReference type="eggNOG" id="COG1247">
    <property type="taxonomic scope" value="Bacteria"/>
</dbReference>
<dbReference type="AlphaFoldDB" id="A0A069REE5"/>
<dbReference type="EMBL" id="JJMM01000011">
    <property type="protein sequence ID" value="KDR95108.1"/>
    <property type="molecule type" value="Genomic_DNA"/>
</dbReference>
<keyword evidence="2" id="KW-1185">Reference proteome</keyword>
<protein>
    <submittedName>
        <fullName evidence="1">Uncharacterized protein</fullName>
    </submittedName>
</protein>
<evidence type="ECO:0000313" key="1">
    <source>
        <dbReference type="EMBL" id="KDR95108.1"/>
    </source>
</evidence>
<accession>A0A069REE5</accession>
<organism evidence="1 2">
    <name type="scientific">Peptoclostridium litorale DSM 5388</name>
    <dbReference type="NCBI Taxonomy" id="1121324"/>
    <lineage>
        <taxon>Bacteria</taxon>
        <taxon>Bacillati</taxon>
        <taxon>Bacillota</taxon>
        <taxon>Clostridia</taxon>
        <taxon>Peptostreptococcales</taxon>
        <taxon>Peptoclostridiaceae</taxon>
        <taxon>Peptoclostridium</taxon>
    </lineage>
</organism>